<feature type="region of interest" description="Disordered" evidence="5">
    <location>
        <begin position="144"/>
        <end position="170"/>
    </location>
</feature>
<comment type="caution">
    <text evidence="7">The sequence shown here is derived from an EMBL/GenBank/DDBJ whole genome shotgun (WGS) entry which is preliminary data.</text>
</comment>
<dbReference type="OrthoDB" id="273070at2759"/>
<evidence type="ECO:0000256" key="5">
    <source>
        <dbReference type="SAM" id="MobiDB-lite"/>
    </source>
</evidence>
<sequence>MSSFPKNYIFAPPPSPPPRVAPIPNLPGTNNHGRNRDRNKQAREPFSSQYQQFPYPQPSINPYMNRSLPSQVQNGPVRSKQTPLKVTKVGYGISPTANSAAEERPVSTVRIQGTKISLDSPQEIALWIAERKKNWPTAANIARKEEERQRQIPAKKRKLEKVAQSNNAESETERPIKACLRFQKGRCRFGKRCRYKHDNIEQANVSTDSSHQWRNRKSLYSRLVETEVERENVIILQVIKEMVARGLAKDI</sequence>
<evidence type="ECO:0000256" key="2">
    <source>
        <dbReference type="ARBA" id="ARBA00022771"/>
    </source>
</evidence>
<evidence type="ECO:0000256" key="1">
    <source>
        <dbReference type="ARBA" id="ARBA00022723"/>
    </source>
</evidence>
<dbReference type="GO" id="GO:0008270">
    <property type="term" value="F:zinc ion binding"/>
    <property type="evidence" value="ECO:0007669"/>
    <property type="project" value="UniProtKB-KW"/>
</dbReference>
<keyword evidence="1 4" id="KW-0479">Metal-binding</keyword>
<evidence type="ECO:0000259" key="6">
    <source>
        <dbReference type="PROSITE" id="PS50103"/>
    </source>
</evidence>
<organism evidence="7 8">
    <name type="scientific">Neolecta irregularis (strain DAH-3)</name>
    <dbReference type="NCBI Taxonomy" id="1198029"/>
    <lineage>
        <taxon>Eukaryota</taxon>
        <taxon>Fungi</taxon>
        <taxon>Dikarya</taxon>
        <taxon>Ascomycota</taxon>
        <taxon>Taphrinomycotina</taxon>
        <taxon>Neolectales</taxon>
        <taxon>Neolectaceae</taxon>
        <taxon>Neolecta</taxon>
    </lineage>
</organism>
<evidence type="ECO:0000313" key="8">
    <source>
        <dbReference type="Proteomes" id="UP000186594"/>
    </source>
</evidence>
<feature type="region of interest" description="Disordered" evidence="5">
    <location>
        <begin position="1"/>
        <end position="58"/>
    </location>
</feature>
<evidence type="ECO:0000256" key="3">
    <source>
        <dbReference type="ARBA" id="ARBA00022833"/>
    </source>
</evidence>
<feature type="domain" description="C3H1-type" evidence="6">
    <location>
        <begin position="173"/>
        <end position="200"/>
    </location>
</feature>
<dbReference type="InterPro" id="IPR041367">
    <property type="entry name" value="Znf-CCCH_4"/>
</dbReference>
<protein>
    <recommendedName>
        <fullName evidence="6">C3H1-type domain-containing protein</fullName>
    </recommendedName>
</protein>
<proteinExistence type="predicted"/>
<accession>A0A1U7LV45</accession>
<feature type="compositionally biased region" description="Pro residues" evidence="5">
    <location>
        <begin position="11"/>
        <end position="25"/>
    </location>
</feature>
<dbReference type="Gene3D" id="4.10.1000.10">
    <property type="entry name" value="Zinc finger, CCCH-type"/>
    <property type="match status" value="1"/>
</dbReference>
<name>A0A1U7LV45_NEOID</name>
<feature type="compositionally biased region" description="Basic and acidic residues" evidence="5">
    <location>
        <begin position="34"/>
        <end position="43"/>
    </location>
</feature>
<dbReference type="EMBL" id="LXFE01000172">
    <property type="protein sequence ID" value="OLL26514.1"/>
    <property type="molecule type" value="Genomic_DNA"/>
</dbReference>
<dbReference type="OMA" id="NICETND"/>
<dbReference type="Proteomes" id="UP000186594">
    <property type="component" value="Unassembled WGS sequence"/>
</dbReference>
<dbReference type="InterPro" id="IPR000571">
    <property type="entry name" value="Znf_CCCH"/>
</dbReference>
<feature type="compositionally biased region" description="Low complexity" evidence="5">
    <location>
        <begin position="45"/>
        <end position="54"/>
    </location>
</feature>
<dbReference type="InterPro" id="IPR019496">
    <property type="entry name" value="NUFIP1_cons_dom"/>
</dbReference>
<feature type="zinc finger region" description="C3H1-type" evidence="4">
    <location>
        <begin position="173"/>
        <end position="200"/>
    </location>
</feature>
<keyword evidence="2 4" id="KW-0863">Zinc-finger</keyword>
<dbReference type="PROSITE" id="PS50103">
    <property type="entry name" value="ZF_C3H1"/>
    <property type="match status" value="1"/>
</dbReference>
<keyword evidence="8" id="KW-1185">Reference proteome</keyword>
<evidence type="ECO:0000313" key="7">
    <source>
        <dbReference type="EMBL" id="OLL26514.1"/>
    </source>
</evidence>
<dbReference type="AlphaFoldDB" id="A0A1U7LV45"/>
<evidence type="ECO:0000256" key="4">
    <source>
        <dbReference type="PROSITE-ProRule" id="PRU00723"/>
    </source>
</evidence>
<dbReference type="Pfam" id="PF10453">
    <property type="entry name" value="NUFIP1"/>
    <property type="match status" value="1"/>
</dbReference>
<keyword evidence="3 4" id="KW-0862">Zinc</keyword>
<gene>
    <name evidence="7" type="ORF">NEOLI_001918</name>
</gene>
<reference evidence="7 8" key="1">
    <citation type="submission" date="2016-04" db="EMBL/GenBank/DDBJ databases">
        <title>Evolutionary innovation and constraint leading to complex multicellularity in the Ascomycota.</title>
        <authorList>
            <person name="Cisse O."/>
            <person name="Nguyen A."/>
            <person name="Hewitt D.A."/>
            <person name="Jedd G."/>
            <person name="Stajich J.E."/>
        </authorList>
    </citation>
    <scope>NUCLEOTIDE SEQUENCE [LARGE SCALE GENOMIC DNA]</scope>
    <source>
        <strain evidence="7 8">DAH-3</strain>
    </source>
</reference>
<dbReference type="Pfam" id="PF18044">
    <property type="entry name" value="zf-CCCH_4"/>
    <property type="match status" value="1"/>
</dbReference>